<comment type="caution">
    <text evidence="1">The sequence shown here is derived from an EMBL/GenBank/DDBJ whole genome shotgun (WGS) entry which is preliminary data.</text>
</comment>
<accession>A0A8J8B5R6</accession>
<reference evidence="1" key="1">
    <citation type="submission" date="2014-12" db="EMBL/GenBank/DDBJ databases">
        <authorList>
            <person name="Huang H.-H."/>
            <person name="Chen S.-C."/>
            <person name="Lai M.-C."/>
        </authorList>
    </citation>
    <scope>NUCLEOTIDE SEQUENCE</scope>
    <source>
        <strain evidence="1">K1F9705b</strain>
    </source>
</reference>
<dbReference type="AlphaFoldDB" id="A0A8J8B5R6"/>
<dbReference type="Proteomes" id="UP000730161">
    <property type="component" value="Unassembled WGS sequence"/>
</dbReference>
<proteinExistence type="predicted"/>
<protein>
    <submittedName>
        <fullName evidence="1">Uncharacterized protein</fullName>
    </submittedName>
</protein>
<evidence type="ECO:0000313" key="2">
    <source>
        <dbReference type="Proteomes" id="UP000730161"/>
    </source>
</evidence>
<name>A0A8J8B5R6_9EURY</name>
<keyword evidence="2" id="KW-1185">Reference proteome</keyword>
<gene>
    <name evidence="1" type="ORF">RJ53_07810</name>
</gene>
<dbReference type="EMBL" id="JWHL01000012">
    <property type="protein sequence ID" value="MBR1369403.1"/>
    <property type="molecule type" value="Genomic_DNA"/>
</dbReference>
<sequence length="147" mass="16246">MGFGASFARDWTISKTSRFFGKNRIADPLLGRLAADPSEAVREAVARHASALGAEEGAGFRRRVPDDEVLLIVESFLLTAGVPYDRKNDNDIVIKKDFSASADQGLCCPLIASSYLTGFLAAVLESWERIETDEEIRCRKKETKESF</sequence>
<organism evidence="1 2">
    <name type="scientific">Methanocalculus chunghsingensis</name>
    <dbReference type="NCBI Taxonomy" id="156457"/>
    <lineage>
        <taxon>Archaea</taxon>
        <taxon>Methanobacteriati</taxon>
        <taxon>Methanobacteriota</taxon>
        <taxon>Stenosarchaea group</taxon>
        <taxon>Methanomicrobia</taxon>
        <taxon>Methanomicrobiales</taxon>
        <taxon>Methanocalculaceae</taxon>
        <taxon>Methanocalculus</taxon>
    </lineage>
</organism>
<dbReference type="RefSeq" id="WP_211531107.1">
    <property type="nucleotide sequence ID" value="NZ_JWHL01000012.1"/>
</dbReference>
<evidence type="ECO:0000313" key="1">
    <source>
        <dbReference type="EMBL" id="MBR1369403.1"/>
    </source>
</evidence>